<dbReference type="Proteomes" id="UP000481852">
    <property type="component" value="Unassembled WGS sequence"/>
</dbReference>
<sequence>MSTKLRAGQKIKLKSVEELLGVTNEESALDIEIVKIRPFKNHPFKVVDDEKMQDLVESIRANGILSPVLIRPIGFDRYEMVSGHRRMHAAQLLGLESLPSIIRDMTDDEAVVRMVDSNIQREELLPSEKAFAYKMKMEAMKRQGYRSDLGCDGTSGQNDQKLFGKVSRDILAEEMGESSKQIQRYIRLTELIPELLDYVDQKRIQFTVAVEISYIEQEIQRWLFAYIRDNGMVKLNQISILRTELQAGAMTESKMITLLNNSQPGKLPSSKLTFTEKKLREYFPPEYTTTQMRNVIEKLLGEWKQAQ</sequence>
<dbReference type="SUPFAM" id="SSF109709">
    <property type="entry name" value="KorB DNA-binding domain-like"/>
    <property type="match status" value="1"/>
</dbReference>
<dbReference type="GO" id="GO:0003677">
    <property type="term" value="F:DNA binding"/>
    <property type="evidence" value="ECO:0007669"/>
    <property type="project" value="InterPro"/>
</dbReference>
<dbReference type="InterPro" id="IPR050336">
    <property type="entry name" value="Chromosome_partition/occlusion"/>
</dbReference>
<dbReference type="Gene3D" id="3.90.1530.30">
    <property type="match status" value="1"/>
</dbReference>
<dbReference type="Pfam" id="PF02195">
    <property type="entry name" value="ParB_N"/>
    <property type="match status" value="1"/>
</dbReference>
<gene>
    <name evidence="3" type="ORF">FYJ35_03215</name>
</gene>
<proteinExistence type="inferred from homology"/>
<dbReference type="PANTHER" id="PTHR33375">
    <property type="entry name" value="CHROMOSOME-PARTITIONING PROTEIN PARB-RELATED"/>
    <property type="match status" value="1"/>
</dbReference>
<dbReference type="AlphaFoldDB" id="A0A6L5X3W2"/>
<dbReference type="CDD" id="cd16407">
    <property type="entry name" value="ParB_N_like"/>
    <property type="match status" value="1"/>
</dbReference>
<feature type="domain" description="ParB-like N-terminal" evidence="2">
    <location>
        <begin position="27"/>
        <end position="119"/>
    </location>
</feature>
<dbReference type="SMART" id="SM00470">
    <property type="entry name" value="ParB"/>
    <property type="match status" value="1"/>
</dbReference>
<dbReference type="SUPFAM" id="SSF110849">
    <property type="entry name" value="ParB/Sulfiredoxin"/>
    <property type="match status" value="1"/>
</dbReference>
<keyword evidence="4" id="KW-1185">Reference proteome</keyword>
<dbReference type="InterPro" id="IPR036086">
    <property type="entry name" value="ParB/Sulfiredoxin_sf"/>
</dbReference>
<name>A0A6L5X3W2_9FIRM</name>
<evidence type="ECO:0000259" key="2">
    <source>
        <dbReference type="SMART" id="SM00470"/>
    </source>
</evidence>
<evidence type="ECO:0000313" key="4">
    <source>
        <dbReference type="Proteomes" id="UP000481852"/>
    </source>
</evidence>
<evidence type="ECO:0000313" key="3">
    <source>
        <dbReference type="EMBL" id="MSS14058.1"/>
    </source>
</evidence>
<comment type="caution">
    <text evidence="3">The sequence shown here is derived from an EMBL/GenBank/DDBJ whole genome shotgun (WGS) entry which is preliminary data.</text>
</comment>
<comment type="similarity">
    <text evidence="1">Belongs to the ParB family.</text>
</comment>
<dbReference type="NCBIfam" id="TIGR00180">
    <property type="entry name" value="parB_part"/>
    <property type="match status" value="1"/>
</dbReference>
<dbReference type="GO" id="GO:0005694">
    <property type="term" value="C:chromosome"/>
    <property type="evidence" value="ECO:0007669"/>
    <property type="project" value="TreeGrafter"/>
</dbReference>
<organism evidence="3 4">
    <name type="scientific">Porcincola intestinalis</name>
    <dbReference type="NCBI Taxonomy" id="2606632"/>
    <lineage>
        <taxon>Bacteria</taxon>
        <taxon>Bacillati</taxon>
        <taxon>Bacillota</taxon>
        <taxon>Clostridia</taxon>
        <taxon>Lachnospirales</taxon>
        <taxon>Lachnospiraceae</taxon>
        <taxon>Porcincola</taxon>
    </lineage>
</organism>
<reference evidence="3 4" key="1">
    <citation type="submission" date="2019-08" db="EMBL/GenBank/DDBJ databases">
        <title>In-depth cultivation of the pig gut microbiome towards novel bacterial diversity and tailored functional studies.</title>
        <authorList>
            <person name="Wylensek D."/>
            <person name="Hitch T.C.A."/>
            <person name="Clavel T."/>
        </authorList>
    </citation>
    <scope>NUCLEOTIDE SEQUENCE [LARGE SCALE GENOMIC DNA]</scope>
    <source>
        <strain evidence="3 4">Oil+RF-744-WCA-WT-11</strain>
    </source>
</reference>
<dbReference type="InterPro" id="IPR004437">
    <property type="entry name" value="ParB/RepB/Spo0J"/>
</dbReference>
<dbReference type="InterPro" id="IPR003115">
    <property type="entry name" value="ParB_N"/>
</dbReference>
<protein>
    <submittedName>
        <fullName evidence="3">ParB/RepB/Spo0J family partition protein</fullName>
    </submittedName>
</protein>
<evidence type="ECO:0000256" key="1">
    <source>
        <dbReference type="ARBA" id="ARBA00006295"/>
    </source>
</evidence>
<dbReference type="PANTHER" id="PTHR33375:SF1">
    <property type="entry name" value="CHROMOSOME-PARTITIONING PROTEIN PARB-RELATED"/>
    <property type="match status" value="1"/>
</dbReference>
<accession>A0A6L5X3W2</accession>
<dbReference type="GO" id="GO:0007059">
    <property type="term" value="P:chromosome segregation"/>
    <property type="evidence" value="ECO:0007669"/>
    <property type="project" value="TreeGrafter"/>
</dbReference>
<dbReference type="RefSeq" id="WP_154523065.1">
    <property type="nucleotide sequence ID" value="NZ_VULZ01000002.1"/>
</dbReference>
<dbReference type="Gene3D" id="1.10.10.2830">
    <property type="match status" value="1"/>
</dbReference>
<dbReference type="EMBL" id="VULZ01000002">
    <property type="protein sequence ID" value="MSS14058.1"/>
    <property type="molecule type" value="Genomic_DNA"/>
</dbReference>